<accession>A0ABW1AA84</accession>
<name>A0ABW1AA84_9ACTN</name>
<protein>
    <submittedName>
        <fullName evidence="1">Uncharacterized protein</fullName>
    </submittedName>
</protein>
<keyword evidence="2" id="KW-1185">Reference proteome</keyword>
<proteinExistence type="predicted"/>
<evidence type="ECO:0000313" key="1">
    <source>
        <dbReference type="EMBL" id="MFC5751588.1"/>
    </source>
</evidence>
<sequence>MVVQDAGIVVGLYATEGGCARCLNEGEGQIWRARAVRGHHRDLPGGGDRRRPGLVALVTFADELDALPAAGQAKIMGVDTATGALSAVPLLTDGGTLSLSNGQRTN</sequence>
<gene>
    <name evidence="1" type="ORF">ACFPZN_38735</name>
</gene>
<evidence type="ECO:0000313" key="2">
    <source>
        <dbReference type="Proteomes" id="UP001596074"/>
    </source>
</evidence>
<comment type="caution">
    <text evidence="1">The sequence shown here is derived from an EMBL/GenBank/DDBJ whole genome shotgun (WGS) entry which is preliminary data.</text>
</comment>
<organism evidence="1 2">
    <name type="scientific">Actinomadura rugatobispora</name>
    <dbReference type="NCBI Taxonomy" id="1994"/>
    <lineage>
        <taxon>Bacteria</taxon>
        <taxon>Bacillati</taxon>
        <taxon>Actinomycetota</taxon>
        <taxon>Actinomycetes</taxon>
        <taxon>Streptosporangiales</taxon>
        <taxon>Thermomonosporaceae</taxon>
        <taxon>Actinomadura</taxon>
    </lineage>
</organism>
<reference evidence="2" key="1">
    <citation type="journal article" date="2019" name="Int. J. Syst. Evol. Microbiol.">
        <title>The Global Catalogue of Microorganisms (GCM) 10K type strain sequencing project: providing services to taxonomists for standard genome sequencing and annotation.</title>
        <authorList>
            <consortium name="The Broad Institute Genomics Platform"/>
            <consortium name="The Broad Institute Genome Sequencing Center for Infectious Disease"/>
            <person name="Wu L."/>
            <person name="Ma J."/>
        </authorList>
    </citation>
    <scope>NUCLEOTIDE SEQUENCE [LARGE SCALE GENOMIC DNA]</scope>
    <source>
        <strain evidence="2">KCTC 42087</strain>
    </source>
</reference>
<dbReference type="RefSeq" id="WP_378287517.1">
    <property type="nucleotide sequence ID" value="NZ_JBHSON010000072.1"/>
</dbReference>
<dbReference type="EMBL" id="JBHSON010000072">
    <property type="protein sequence ID" value="MFC5751588.1"/>
    <property type="molecule type" value="Genomic_DNA"/>
</dbReference>
<dbReference type="Proteomes" id="UP001596074">
    <property type="component" value="Unassembled WGS sequence"/>
</dbReference>